<feature type="compositionally biased region" description="Low complexity" evidence="1">
    <location>
        <begin position="127"/>
        <end position="139"/>
    </location>
</feature>
<evidence type="ECO:0000256" key="1">
    <source>
        <dbReference type="SAM" id="MobiDB-lite"/>
    </source>
</evidence>
<feature type="compositionally biased region" description="Pro residues" evidence="1">
    <location>
        <begin position="140"/>
        <end position="163"/>
    </location>
</feature>
<protein>
    <recommendedName>
        <fullName evidence="4">Roadblock/LAMTOR2 domain-containing protein</fullName>
    </recommendedName>
</protein>
<dbReference type="EMBL" id="JARXHW010000004">
    <property type="protein sequence ID" value="MDQ8206520.1"/>
    <property type="molecule type" value="Genomic_DNA"/>
</dbReference>
<evidence type="ECO:0000313" key="3">
    <source>
        <dbReference type="Proteomes" id="UP001225316"/>
    </source>
</evidence>
<keyword evidence="3" id="KW-1185">Reference proteome</keyword>
<sequence>MIDKIIKNVLELPGVDGACILDKKGNLLHNALPEFFLDSFLDDLARRIKTLYEAVDENYMPCDDYLLKFPQKYIRLRRSRHVFLLVAIDPNVNLVSLRMVTNIVLKHITPKVVGEMRAILAEPPVQETATPEPAQAAVPTPTPAPTPAPQPAPAAEPTNPEPAPENKAPARGERVARPRPSRSFRGTRY</sequence>
<dbReference type="Proteomes" id="UP001225316">
    <property type="component" value="Unassembled WGS sequence"/>
</dbReference>
<evidence type="ECO:0008006" key="4">
    <source>
        <dbReference type="Google" id="ProtNLM"/>
    </source>
</evidence>
<name>A0ABU1AQU5_9BACT</name>
<accession>A0ABU1AQU5</accession>
<feature type="compositionally biased region" description="Basic residues" evidence="1">
    <location>
        <begin position="177"/>
        <end position="189"/>
    </location>
</feature>
<organism evidence="2 3">
    <name type="scientific">Thalassobacterium maritimum</name>
    <dbReference type="NCBI Taxonomy" id="3041265"/>
    <lineage>
        <taxon>Bacteria</taxon>
        <taxon>Pseudomonadati</taxon>
        <taxon>Verrucomicrobiota</taxon>
        <taxon>Opitutia</taxon>
        <taxon>Puniceicoccales</taxon>
        <taxon>Coraliomargaritaceae</taxon>
        <taxon>Thalassobacterium</taxon>
    </lineage>
</organism>
<evidence type="ECO:0000313" key="2">
    <source>
        <dbReference type="EMBL" id="MDQ8206520.1"/>
    </source>
</evidence>
<dbReference type="RefSeq" id="WP_308948612.1">
    <property type="nucleotide sequence ID" value="NZ_JARXHW010000004.1"/>
</dbReference>
<feature type="region of interest" description="Disordered" evidence="1">
    <location>
        <begin position="124"/>
        <end position="189"/>
    </location>
</feature>
<proteinExistence type="predicted"/>
<gene>
    <name evidence="2" type="ORF">QEH52_03305</name>
</gene>
<comment type="caution">
    <text evidence="2">The sequence shown here is derived from an EMBL/GenBank/DDBJ whole genome shotgun (WGS) entry which is preliminary data.</text>
</comment>
<reference evidence="2 3" key="1">
    <citation type="submission" date="2023-04" db="EMBL/GenBank/DDBJ databases">
        <title>A novel bacteria isolated from coastal sediment.</title>
        <authorList>
            <person name="Liu X.-J."/>
            <person name="Du Z.-J."/>
        </authorList>
    </citation>
    <scope>NUCLEOTIDE SEQUENCE [LARGE SCALE GENOMIC DNA]</scope>
    <source>
        <strain evidence="2 3">SDUM461003</strain>
    </source>
</reference>